<reference evidence="2" key="1">
    <citation type="submission" date="2023-11" db="EMBL/GenBank/DDBJ databases">
        <title>Genome assemblies of two species of porcelain crab, Petrolisthes cinctipes and Petrolisthes manimaculis (Anomura: Porcellanidae).</title>
        <authorList>
            <person name="Angst P."/>
        </authorList>
    </citation>
    <scope>NUCLEOTIDE SEQUENCE</scope>
    <source>
        <strain evidence="2">PB745_02</strain>
        <tissue evidence="2">Gill</tissue>
    </source>
</reference>
<sequence length="75" mass="8498">MRRKEGGRHSARQQRLTTHLMTRDREHGPRHLDPLISRAGPLGPATHLTERLPSYLPHLTPRLLLPPWVLGLGSS</sequence>
<keyword evidence="3" id="KW-1185">Reference proteome</keyword>
<evidence type="ECO:0000313" key="2">
    <source>
        <dbReference type="EMBL" id="KAK4289395.1"/>
    </source>
</evidence>
<organism evidence="2 3">
    <name type="scientific">Petrolisthes manimaculis</name>
    <dbReference type="NCBI Taxonomy" id="1843537"/>
    <lineage>
        <taxon>Eukaryota</taxon>
        <taxon>Metazoa</taxon>
        <taxon>Ecdysozoa</taxon>
        <taxon>Arthropoda</taxon>
        <taxon>Crustacea</taxon>
        <taxon>Multicrustacea</taxon>
        <taxon>Malacostraca</taxon>
        <taxon>Eumalacostraca</taxon>
        <taxon>Eucarida</taxon>
        <taxon>Decapoda</taxon>
        <taxon>Pleocyemata</taxon>
        <taxon>Anomura</taxon>
        <taxon>Galatheoidea</taxon>
        <taxon>Porcellanidae</taxon>
        <taxon>Petrolisthes</taxon>
    </lineage>
</organism>
<dbReference type="AlphaFoldDB" id="A0AAE1NFW7"/>
<dbReference type="EMBL" id="JAWZYT010005879">
    <property type="protein sequence ID" value="KAK4289395.1"/>
    <property type="molecule type" value="Genomic_DNA"/>
</dbReference>
<dbReference type="Proteomes" id="UP001292094">
    <property type="component" value="Unassembled WGS sequence"/>
</dbReference>
<name>A0AAE1NFW7_9EUCA</name>
<evidence type="ECO:0000256" key="1">
    <source>
        <dbReference type="SAM" id="MobiDB-lite"/>
    </source>
</evidence>
<comment type="caution">
    <text evidence="2">The sequence shown here is derived from an EMBL/GenBank/DDBJ whole genome shotgun (WGS) entry which is preliminary data.</text>
</comment>
<feature type="compositionally biased region" description="Basic and acidic residues" evidence="1">
    <location>
        <begin position="21"/>
        <end position="33"/>
    </location>
</feature>
<evidence type="ECO:0000313" key="3">
    <source>
        <dbReference type="Proteomes" id="UP001292094"/>
    </source>
</evidence>
<gene>
    <name evidence="2" type="ORF">Pmani_037631</name>
</gene>
<accession>A0AAE1NFW7</accession>
<protein>
    <submittedName>
        <fullName evidence="2">Uncharacterized protein</fullName>
    </submittedName>
</protein>
<feature type="compositionally biased region" description="Basic residues" evidence="1">
    <location>
        <begin position="1"/>
        <end position="12"/>
    </location>
</feature>
<feature type="region of interest" description="Disordered" evidence="1">
    <location>
        <begin position="1"/>
        <end position="44"/>
    </location>
</feature>
<proteinExistence type="predicted"/>